<keyword evidence="5" id="KW-0503">Monooxygenase</keyword>
<evidence type="ECO:0000256" key="2">
    <source>
        <dbReference type="ARBA" id="ARBA00022630"/>
    </source>
</evidence>
<keyword evidence="8" id="KW-1185">Reference proteome</keyword>
<dbReference type="FunFam" id="3.50.50.60:FF:000115">
    <property type="entry name" value="Salicylate hydroxylase, putative"/>
    <property type="match status" value="1"/>
</dbReference>
<dbReference type="Pfam" id="PF01494">
    <property type="entry name" value="FAD_binding_3"/>
    <property type="match status" value="1"/>
</dbReference>
<dbReference type="Proteomes" id="UP000094236">
    <property type="component" value="Unassembled WGS sequence"/>
</dbReference>
<dbReference type="EMBL" id="KV454016">
    <property type="protein sequence ID" value="ODV94028.1"/>
    <property type="molecule type" value="Genomic_DNA"/>
</dbReference>
<dbReference type="InterPro" id="IPR050493">
    <property type="entry name" value="FAD-dep_Monooxygenase_BioMet"/>
</dbReference>
<name>A0A1E4TQS7_PACTA</name>
<dbReference type="SUPFAM" id="SSF51905">
    <property type="entry name" value="FAD/NAD(P)-binding domain"/>
    <property type="match status" value="1"/>
</dbReference>
<proteinExistence type="inferred from homology"/>
<keyword evidence="2" id="KW-0285">Flavoprotein</keyword>
<gene>
    <name evidence="7" type="ORF">PACTADRAFT_76675</name>
</gene>
<evidence type="ECO:0000313" key="8">
    <source>
        <dbReference type="Proteomes" id="UP000094236"/>
    </source>
</evidence>
<protein>
    <recommendedName>
        <fullName evidence="6">FAD-binding domain-containing protein</fullName>
    </recommendedName>
</protein>
<feature type="domain" description="FAD-binding" evidence="6">
    <location>
        <begin position="2"/>
        <end position="356"/>
    </location>
</feature>
<dbReference type="SUPFAM" id="SSF54373">
    <property type="entry name" value="FAD-linked reductases, C-terminal domain"/>
    <property type="match status" value="1"/>
</dbReference>
<dbReference type="OrthoDB" id="16820at2759"/>
<accession>A0A1E4TQS7</accession>
<dbReference type="GO" id="GO:0004497">
    <property type="term" value="F:monooxygenase activity"/>
    <property type="evidence" value="ECO:0007669"/>
    <property type="project" value="UniProtKB-KW"/>
</dbReference>
<evidence type="ECO:0000259" key="6">
    <source>
        <dbReference type="Pfam" id="PF01494"/>
    </source>
</evidence>
<keyword evidence="3" id="KW-0274">FAD</keyword>
<sequence>MKIIIVGAGLGGLSAGIALKQAGHDVIVLEAAHEIAEVGAGIQILPNASKILTEFGLRPILEKFAGSPKMCYINGWKGNTITGLDFEKQGEVMGSPFWDFHRADLHGGMLQKFKELGGETIVNCRIDDILYDESKLEATAISSTGERYIADLIVGADGVNSKLRELLVGHSDPPTRTGDLAFRILIKTEDAMKYPELADFVNNPQVNYWIGPQCHCVNYVIKQKQFINFVLLCPDTVPEGMNISPASVEEIKNIFKDWDERLLKMMDLVDNKTIYKWRLCFRPGIESWYHENGMFCLLGDSVHATLPYLASGAGMCIEDGCVLGHLLKMYPDKRDLKTALKIYQACRKDRTERIVSRGNLQQYLYHLDDGEEQEERDRILRLPDPPAGEAFVWRDKELAPWLLKYDAMKDIQDKIFALKSGSALHV</sequence>
<dbReference type="STRING" id="669874.A0A1E4TQS7"/>
<evidence type="ECO:0000256" key="1">
    <source>
        <dbReference type="ARBA" id="ARBA00007992"/>
    </source>
</evidence>
<organism evidence="7 8">
    <name type="scientific">Pachysolen tannophilus NRRL Y-2460</name>
    <dbReference type="NCBI Taxonomy" id="669874"/>
    <lineage>
        <taxon>Eukaryota</taxon>
        <taxon>Fungi</taxon>
        <taxon>Dikarya</taxon>
        <taxon>Ascomycota</taxon>
        <taxon>Saccharomycotina</taxon>
        <taxon>Pichiomycetes</taxon>
        <taxon>Pachysolenaceae</taxon>
        <taxon>Pachysolen</taxon>
    </lineage>
</organism>
<dbReference type="PANTHER" id="PTHR13789">
    <property type="entry name" value="MONOOXYGENASE"/>
    <property type="match status" value="1"/>
</dbReference>
<keyword evidence="4" id="KW-0560">Oxidoreductase</keyword>
<dbReference type="PRINTS" id="PR00420">
    <property type="entry name" value="RNGMNOXGNASE"/>
</dbReference>
<dbReference type="InterPro" id="IPR002938">
    <property type="entry name" value="FAD-bd"/>
</dbReference>
<comment type="similarity">
    <text evidence="1">Belongs to the paxM FAD-dependent monooxygenase family.</text>
</comment>
<evidence type="ECO:0000256" key="5">
    <source>
        <dbReference type="ARBA" id="ARBA00023033"/>
    </source>
</evidence>
<evidence type="ECO:0000313" key="7">
    <source>
        <dbReference type="EMBL" id="ODV94028.1"/>
    </source>
</evidence>
<dbReference type="AlphaFoldDB" id="A0A1E4TQS7"/>
<dbReference type="InterPro" id="IPR036188">
    <property type="entry name" value="FAD/NAD-bd_sf"/>
</dbReference>
<dbReference type="PANTHER" id="PTHR13789:SF242">
    <property type="entry name" value="FAD-BINDING DOMAIN-CONTAINING PROTEIN"/>
    <property type="match status" value="1"/>
</dbReference>
<evidence type="ECO:0000256" key="3">
    <source>
        <dbReference type="ARBA" id="ARBA00022827"/>
    </source>
</evidence>
<reference evidence="8" key="1">
    <citation type="submission" date="2016-05" db="EMBL/GenBank/DDBJ databases">
        <title>Comparative genomics of biotechnologically important yeasts.</title>
        <authorList>
            <consortium name="DOE Joint Genome Institute"/>
            <person name="Riley R."/>
            <person name="Haridas S."/>
            <person name="Wolfe K.H."/>
            <person name="Lopes M.R."/>
            <person name="Hittinger C.T."/>
            <person name="Goker M."/>
            <person name="Salamov A."/>
            <person name="Wisecaver J."/>
            <person name="Long T.M."/>
            <person name="Aerts A.L."/>
            <person name="Barry K."/>
            <person name="Choi C."/>
            <person name="Clum A."/>
            <person name="Coughlan A.Y."/>
            <person name="Deshpande S."/>
            <person name="Douglass A.P."/>
            <person name="Hanson S.J."/>
            <person name="Klenk H.-P."/>
            <person name="Labutti K."/>
            <person name="Lapidus A."/>
            <person name="Lindquist E."/>
            <person name="Lipzen A."/>
            <person name="Meier-Kolthoff J.P."/>
            <person name="Ohm R.A."/>
            <person name="Otillar R.P."/>
            <person name="Pangilinan J."/>
            <person name="Peng Y."/>
            <person name="Rokas A."/>
            <person name="Rosa C.A."/>
            <person name="Scheuner C."/>
            <person name="Sibirny A.A."/>
            <person name="Slot J.C."/>
            <person name="Stielow J.B."/>
            <person name="Sun H."/>
            <person name="Kurtzman C.P."/>
            <person name="Blackwell M."/>
            <person name="Grigoriev I.V."/>
            <person name="Jeffries T.W."/>
        </authorList>
    </citation>
    <scope>NUCLEOTIDE SEQUENCE [LARGE SCALE GENOMIC DNA]</scope>
    <source>
        <strain evidence="8">NRRL Y-2460</strain>
    </source>
</reference>
<dbReference type="GO" id="GO:0071949">
    <property type="term" value="F:FAD binding"/>
    <property type="evidence" value="ECO:0007669"/>
    <property type="project" value="InterPro"/>
</dbReference>
<dbReference type="Gene3D" id="3.50.50.60">
    <property type="entry name" value="FAD/NAD(P)-binding domain"/>
    <property type="match status" value="1"/>
</dbReference>
<evidence type="ECO:0000256" key="4">
    <source>
        <dbReference type="ARBA" id="ARBA00023002"/>
    </source>
</evidence>